<name>A0A1V6MWT5_9ACTN</name>
<protein>
    <submittedName>
        <fullName evidence="1">Uncharacterized protein</fullName>
    </submittedName>
</protein>
<evidence type="ECO:0000313" key="1">
    <source>
        <dbReference type="EMBL" id="OQD56766.1"/>
    </source>
</evidence>
<reference evidence="2" key="1">
    <citation type="submission" date="2016-11" db="EMBL/GenBank/DDBJ databases">
        <authorList>
            <person name="Schniete J.K."/>
            <person name="Salih T."/>
            <person name="Algora Gallardo L."/>
            <person name="Martinez Fernandez S."/>
            <person name="Herron P.R."/>
        </authorList>
    </citation>
    <scope>NUCLEOTIDE SEQUENCE [LARGE SCALE GENOMIC DNA]</scope>
    <source>
        <strain evidence="2">DSM 41896</strain>
    </source>
</reference>
<dbReference type="Proteomes" id="UP000184286">
    <property type="component" value="Unassembled WGS sequence"/>
</dbReference>
<gene>
    <name evidence="1" type="ORF">BM536_007255</name>
</gene>
<sequence>MVSVWEHMAPLVAVERARRAHSALPDSSRWQLYFENLYHLVRETPAEQARAGTPLWRLSSR</sequence>
<proteinExistence type="predicted"/>
<accession>A0A1V6MWT5</accession>
<dbReference type="AlphaFoldDB" id="A0A1V6MWT5"/>
<organism evidence="1 2">
    <name type="scientific">Streptomyces phaeoluteigriseus</name>
    <dbReference type="NCBI Taxonomy" id="114686"/>
    <lineage>
        <taxon>Bacteria</taxon>
        <taxon>Bacillati</taxon>
        <taxon>Actinomycetota</taxon>
        <taxon>Actinomycetes</taxon>
        <taxon>Kitasatosporales</taxon>
        <taxon>Streptomycetaceae</taxon>
        <taxon>Streptomyces</taxon>
        <taxon>Streptomyces aurantiacus group</taxon>
    </lineage>
</organism>
<evidence type="ECO:0000313" key="2">
    <source>
        <dbReference type="Proteomes" id="UP000184286"/>
    </source>
</evidence>
<comment type="caution">
    <text evidence="1">The sequence shown here is derived from an EMBL/GenBank/DDBJ whole genome shotgun (WGS) entry which is preliminary data.</text>
</comment>
<reference evidence="1 2" key="2">
    <citation type="submission" date="2017-02" db="EMBL/GenBank/DDBJ databases">
        <title>Draft genome sequence of Streptomyces phaeoluteigriseus type strain DSM41896.</title>
        <authorList>
            <person name="Salih T.S."/>
            <person name="Algora Gallardo L."/>
            <person name="Melo Santos T."/>
            <person name="Filgueira Martinez S."/>
            <person name="Herron P.R."/>
        </authorList>
    </citation>
    <scope>NUCLEOTIDE SEQUENCE [LARGE SCALE GENOMIC DNA]</scope>
    <source>
        <strain evidence="1 2">DSM 41896</strain>
    </source>
</reference>
<dbReference type="EMBL" id="MPOH02000008">
    <property type="protein sequence ID" value="OQD56766.1"/>
    <property type="molecule type" value="Genomic_DNA"/>
</dbReference>